<dbReference type="RefSeq" id="WP_213542064.1">
    <property type="nucleotide sequence ID" value="NZ_AP023418.1"/>
</dbReference>
<evidence type="ECO:0000256" key="1">
    <source>
        <dbReference type="ARBA" id="ARBA00010657"/>
    </source>
</evidence>
<accession>A0A810Q4Y4</accession>
<reference evidence="2" key="1">
    <citation type="submission" date="2020-09" db="EMBL/GenBank/DDBJ databases">
        <title>New species isolated from human feces.</title>
        <authorList>
            <person name="Kitahara M."/>
            <person name="Shigeno Y."/>
            <person name="Shime M."/>
            <person name="Matsumoto Y."/>
            <person name="Nakamura S."/>
            <person name="Motooka D."/>
            <person name="Fukuoka S."/>
            <person name="Nishikawa H."/>
            <person name="Benno Y."/>
        </authorList>
    </citation>
    <scope>NUCLEOTIDE SEQUENCE</scope>
    <source>
        <strain evidence="2">MM50</strain>
    </source>
</reference>
<dbReference type="GO" id="GO:0003677">
    <property type="term" value="F:DNA binding"/>
    <property type="evidence" value="ECO:0007669"/>
    <property type="project" value="InterPro"/>
</dbReference>
<comment type="similarity">
    <text evidence="1">Belongs to the plasmid mobilization pre family.</text>
</comment>
<organism evidence="2 3">
    <name type="scientific">Vescimonas coprocola</name>
    <dbReference type="NCBI Taxonomy" id="2714355"/>
    <lineage>
        <taxon>Bacteria</taxon>
        <taxon>Bacillati</taxon>
        <taxon>Bacillota</taxon>
        <taxon>Clostridia</taxon>
        <taxon>Eubacteriales</taxon>
        <taxon>Oscillospiraceae</taxon>
        <taxon>Vescimonas</taxon>
    </lineage>
</organism>
<dbReference type="Gene3D" id="3.30.930.30">
    <property type="match status" value="1"/>
</dbReference>
<dbReference type="AlphaFoldDB" id="A0A810Q4Y4"/>
<dbReference type="EMBL" id="AP023418">
    <property type="protein sequence ID" value="BCK81312.1"/>
    <property type="molecule type" value="Genomic_DNA"/>
</dbReference>
<evidence type="ECO:0008006" key="4">
    <source>
        <dbReference type="Google" id="ProtNLM"/>
    </source>
</evidence>
<name>A0A810Q4Y4_9FIRM</name>
<dbReference type="Pfam" id="PF01076">
    <property type="entry name" value="Mob_Pre"/>
    <property type="match status" value="1"/>
</dbReference>
<sequence>MASVEKFGERSNSNQLRHILRQVRYPANADIDSSRTHLNYSLSPDRDMAPADYLQKRLSQLHCMEREDVRTMCGWVITKPKDLPESEERRFFRLCYDFLAQRYGERNVVAAEVHKDESGEAHLHFYFVPVAQYTPSQHMVNVVRYFEEHPHEANISKVARELGTSRKTVLRYRNKTASDIPDGKVCAYEVLNRKELLSFHGDLKLWLLQNGLDANVNSGITVEQGGNRTVAELKQEREQQREQQHTTTHEHEF</sequence>
<evidence type="ECO:0000313" key="3">
    <source>
        <dbReference type="Proteomes" id="UP000681035"/>
    </source>
</evidence>
<gene>
    <name evidence="2" type="ORF">MM50RIKEN_10750</name>
</gene>
<keyword evidence="3" id="KW-1185">Reference proteome</keyword>
<dbReference type="GO" id="GO:0006310">
    <property type="term" value="P:DNA recombination"/>
    <property type="evidence" value="ECO:0007669"/>
    <property type="project" value="InterPro"/>
</dbReference>
<dbReference type="KEGG" id="vcop:MM50RIKEN_10750"/>
<dbReference type="CDD" id="cd17242">
    <property type="entry name" value="MobM_relaxase"/>
    <property type="match status" value="1"/>
</dbReference>
<protein>
    <recommendedName>
        <fullName evidence="4">Plasmid recombination enzyme</fullName>
    </recommendedName>
</protein>
<dbReference type="Proteomes" id="UP000681035">
    <property type="component" value="Chromosome"/>
</dbReference>
<dbReference type="InterPro" id="IPR001668">
    <property type="entry name" value="Mob_Pre"/>
</dbReference>
<evidence type="ECO:0000313" key="2">
    <source>
        <dbReference type="EMBL" id="BCK81312.1"/>
    </source>
</evidence>
<proteinExistence type="inferred from homology"/>